<name>X0UK89_9ZZZZ</name>
<dbReference type="Pfam" id="PF05048">
    <property type="entry name" value="NosD"/>
    <property type="match status" value="1"/>
</dbReference>
<reference evidence="2" key="1">
    <citation type="journal article" date="2014" name="Front. Microbiol.">
        <title>High frequency of phylogenetically diverse reductive dehalogenase-homologous genes in deep subseafloor sedimentary metagenomes.</title>
        <authorList>
            <person name="Kawai M."/>
            <person name="Futagami T."/>
            <person name="Toyoda A."/>
            <person name="Takaki Y."/>
            <person name="Nishi S."/>
            <person name="Hori S."/>
            <person name="Arai W."/>
            <person name="Tsubouchi T."/>
            <person name="Morono Y."/>
            <person name="Uchiyama I."/>
            <person name="Ito T."/>
            <person name="Fujiyama A."/>
            <person name="Inagaki F."/>
            <person name="Takami H."/>
        </authorList>
    </citation>
    <scope>NUCLEOTIDE SEQUENCE</scope>
    <source>
        <strain evidence="2">Expedition CK06-06</strain>
    </source>
</reference>
<feature type="non-terminal residue" evidence="2">
    <location>
        <position position="266"/>
    </location>
</feature>
<evidence type="ECO:0000313" key="2">
    <source>
        <dbReference type="EMBL" id="GAF99711.1"/>
    </source>
</evidence>
<evidence type="ECO:0000259" key="1">
    <source>
        <dbReference type="Pfam" id="PF05048"/>
    </source>
</evidence>
<dbReference type="Gene3D" id="2.160.20.10">
    <property type="entry name" value="Single-stranded right-handed beta-helix, Pectin lyase-like"/>
    <property type="match status" value="1"/>
</dbReference>
<dbReference type="InterPro" id="IPR012334">
    <property type="entry name" value="Pectin_lyas_fold"/>
</dbReference>
<sequence>RNGIHIQGNSENNLIYKNNISNHKNGIFLETSCNKNLFYLNRILLNLEYAIFIDSTCFNNDFYLNNISSNINNALDDGTNNNWDNGSLGNYWGDYGGVDADDDGIGDTPYNITGTAGSQDNYPIWDDGEDLTPTINIISPTPNQLFGTISPNFMVEIDDLNLDTMWYTIDDGLTNITFTINGTIDQNNWTTHADGSVTLIFYANDTFGNINSDQVIINKDSAIPVINIISPLPAQSFNNTAPSFFVEIYDLNLDTMWYTIDEGRIP</sequence>
<organism evidence="2">
    <name type="scientific">marine sediment metagenome</name>
    <dbReference type="NCBI Taxonomy" id="412755"/>
    <lineage>
        <taxon>unclassified sequences</taxon>
        <taxon>metagenomes</taxon>
        <taxon>ecological metagenomes</taxon>
    </lineage>
</organism>
<feature type="domain" description="Periplasmic copper-binding protein NosD beta helix" evidence="1">
    <location>
        <begin position="3"/>
        <end position="97"/>
    </location>
</feature>
<accession>X0UK89</accession>
<feature type="non-terminal residue" evidence="2">
    <location>
        <position position="1"/>
    </location>
</feature>
<proteinExistence type="predicted"/>
<dbReference type="EMBL" id="BARS01027537">
    <property type="protein sequence ID" value="GAF99711.1"/>
    <property type="molecule type" value="Genomic_DNA"/>
</dbReference>
<dbReference type="AlphaFoldDB" id="X0UK89"/>
<dbReference type="InterPro" id="IPR007742">
    <property type="entry name" value="NosD_dom"/>
</dbReference>
<protein>
    <recommendedName>
        <fullName evidence="1">Periplasmic copper-binding protein NosD beta helix domain-containing protein</fullName>
    </recommendedName>
</protein>
<gene>
    <name evidence="2" type="ORF">S01H1_43235</name>
</gene>
<comment type="caution">
    <text evidence="2">The sequence shown here is derived from an EMBL/GenBank/DDBJ whole genome shotgun (WGS) entry which is preliminary data.</text>
</comment>